<dbReference type="PANTHER" id="PTHR30408:SF13">
    <property type="entry name" value="TYPE I RESTRICTION ENZYME HINDI SPECIFICITY SUBUNIT"/>
    <property type="match status" value="1"/>
</dbReference>
<dbReference type="EC" id="3.1.21.3" evidence="5"/>
<comment type="caution">
    <text evidence="5">The sequence shown here is derived from an EMBL/GenBank/DDBJ whole genome shotgun (WGS) entry which is preliminary data.</text>
</comment>
<gene>
    <name evidence="5" type="ORF">JOF57_002922</name>
</gene>
<keyword evidence="5" id="KW-0378">Hydrolase</keyword>
<dbReference type="SUPFAM" id="SSF116734">
    <property type="entry name" value="DNA methylase specificity domain"/>
    <property type="match status" value="2"/>
</dbReference>
<evidence type="ECO:0000256" key="3">
    <source>
        <dbReference type="ARBA" id="ARBA00023125"/>
    </source>
</evidence>
<protein>
    <submittedName>
        <fullName evidence="5">Type I restriction enzyme S subunit</fullName>
        <ecNumber evidence="5">3.1.21.3</ecNumber>
    </submittedName>
</protein>
<feature type="domain" description="Type I restriction modification DNA specificity" evidence="4">
    <location>
        <begin position="65"/>
        <end position="177"/>
    </location>
</feature>
<dbReference type="InterPro" id="IPR000055">
    <property type="entry name" value="Restrct_endonuc_typeI_TRD"/>
</dbReference>
<evidence type="ECO:0000256" key="1">
    <source>
        <dbReference type="ARBA" id="ARBA00010923"/>
    </source>
</evidence>
<dbReference type="EMBL" id="JAGIOP010000002">
    <property type="protein sequence ID" value="MBP2453009.1"/>
    <property type="molecule type" value="Genomic_DNA"/>
</dbReference>
<dbReference type="Gene3D" id="3.90.220.20">
    <property type="entry name" value="DNA methylase specificity domains"/>
    <property type="match status" value="2"/>
</dbReference>
<dbReference type="PANTHER" id="PTHR30408">
    <property type="entry name" value="TYPE-1 RESTRICTION ENZYME ECOKI SPECIFICITY PROTEIN"/>
    <property type="match status" value="1"/>
</dbReference>
<evidence type="ECO:0000256" key="2">
    <source>
        <dbReference type="ARBA" id="ARBA00022747"/>
    </source>
</evidence>
<accession>A0ABS4ZWL7</accession>
<sequence>MRLEPLVLGESLELLIDNRGKNPPYAASGIPVVSGMSVRQDGLDLRDSKRASRDTWKQWMPNPTQRDDVIMTSEAPLGRVALVRTDEPMLIGQRVFGLRGRKGVLDCRFLYYALQSAPVQADLASRATGSTVLGIRQPELLKVKIPAPDFAQQQAIADVLGALDDKIATNEQALDSIDRLLAAKYESALKAGCREAALGEVAAFRNRQRIPLSSREREERRGTVPYYGAAGRLDFVDEPIFDESLVLVGEDGSVITNNGAPVLQYIWGPSWVNNHAHVLIGNGIATETLRCALKRSNVAHLVTGAVQPKISMGNLRNLTLQLPAQSAEFDEISTDFAAVTRAVTDESAVLARVRDELLPLLMSGKASVKDAEAAASEVL</sequence>
<organism evidence="5 6">
    <name type="scientific">Mycolicibacterium lutetiense</name>
    <dbReference type="NCBI Taxonomy" id="1641992"/>
    <lineage>
        <taxon>Bacteria</taxon>
        <taxon>Bacillati</taxon>
        <taxon>Actinomycetota</taxon>
        <taxon>Actinomycetes</taxon>
        <taxon>Mycobacteriales</taxon>
        <taxon>Mycobacteriaceae</taxon>
        <taxon>Mycolicibacterium</taxon>
    </lineage>
</organism>
<keyword evidence="3" id="KW-0238">DNA-binding</keyword>
<comment type="similarity">
    <text evidence="1">Belongs to the type-I restriction system S methylase family.</text>
</comment>
<dbReference type="Proteomes" id="UP000694460">
    <property type="component" value="Unassembled WGS sequence"/>
</dbReference>
<dbReference type="Pfam" id="PF01420">
    <property type="entry name" value="Methylase_S"/>
    <property type="match status" value="2"/>
</dbReference>
<reference evidence="5 6" key="1">
    <citation type="submission" date="2021-03" db="EMBL/GenBank/DDBJ databases">
        <title>Sequencing the genomes of 1000 actinobacteria strains.</title>
        <authorList>
            <person name="Klenk H.-P."/>
        </authorList>
    </citation>
    <scope>NUCLEOTIDE SEQUENCE [LARGE SCALE GENOMIC DNA]</scope>
    <source>
        <strain evidence="5 6">DSM 46713</strain>
    </source>
</reference>
<dbReference type="CDD" id="cd17262">
    <property type="entry name" value="RMtype1_S_Aco12261I-TRD2-CR2"/>
    <property type="match status" value="1"/>
</dbReference>
<evidence type="ECO:0000313" key="5">
    <source>
        <dbReference type="EMBL" id="MBP2453009.1"/>
    </source>
</evidence>
<keyword evidence="6" id="KW-1185">Reference proteome</keyword>
<dbReference type="InterPro" id="IPR044946">
    <property type="entry name" value="Restrct_endonuc_typeI_TRD_sf"/>
</dbReference>
<keyword evidence="2" id="KW-0680">Restriction system</keyword>
<name>A0ABS4ZWL7_9MYCO</name>
<evidence type="ECO:0000259" key="4">
    <source>
        <dbReference type="Pfam" id="PF01420"/>
    </source>
</evidence>
<dbReference type="GO" id="GO:0009035">
    <property type="term" value="F:type I site-specific deoxyribonuclease activity"/>
    <property type="evidence" value="ECO:0007669"/>
    <property type="project" value="UniProtKB-EC"/>
</dbReference>
<feature type="domain" description="Type I restriction modification DNA specificity" evidence="4">
    <location>
        <begin position="197"/>
        <end position="325"/>
    </location>
</feature>
<dbReference type="InterPro" id="IPR052021">
    <property type="entry name" value="Type-I_RS_S_subunit"/>
</dbReference>
<evidence type="ECO:0000313" key="6">
    <source>
        <dbReference type="Proteomes" id="UP000694460"/>
    </source>
</evidence>
<proteinExistence type="inferred from homology"/>